<accession>Q46IU4</accession>
<dbReference type="SUPFAM" id="SSF48452">
    <property type="entry name" value="TPR-like"/>
    <property type="match status" value="2"/>
</dbReference>
<dbReference type="PROSITE" id="PS50293">
    <property type="entry name" value="TPR_REGION"/>
    <property type="match status" value="7"/>
</dbReference>
<dbReference type="PROSITE" id="PS50005">
    <property type="entry name" value="TPR"/>
    <property type="match status" value="8"/>
</dbReference>
<dbReference type="Gene3D" id="1.25.40.10">
    <property type="entry name" value="Tetratricopeptide repeat domain"/>
    <property type="match status" value="6"/>
</dbReference>
<protein>
    <submittedName>
        <fullName evidence="2">TPR repeat</fullName>
    </submittedName>
</protein>
<dbReference type="SMART" id="SM00028">
    <property type="entry name" value="TPR"/>
    <property type="match status" value="9"/>
</dbReference>
<dbReference type="Proteomes" id="UP000002535">
    <property type="component" value="Chromosome"/>
</dbReference>
<dbReference type="Pfam" id="PF13181">
    <property type="entry name" value="TPR_8"/>
    <property type="match status" value="2"/>
</dbReference>
<dbReference type="STRING" id="59920.PMN2A_1094"/>
<evidence type="ECO:0000313" key="2">
    <source>
        <dbReference type="EMBL" id="AAZ58584.1"/>
    </source>
</evidence>
<organism evidence="2 3">
    <name type="scientific">Prochlorococcus marinus (strain NATL2A)</name>
    <dbReference type="NCBI Taxonomy" id="59920"/>
    <lineage>
        <taxon>Bacteria</taxon>
        <taxon>Bacillati</taxon>
        <taxon>Cyanobacteriota</taxon>
        <taxon>Cyanophyceae</taxon>
        <taxon>Synechococcales</taxon>
        <taxon>Prochlorococcaceae</taxon>
        <taxon>Prochlorococcus</taxon>
    </lineage>
</organism>
<evidence type="ECO:0000313" key="3">
    <source>
        <dbReference type="Proteomes" id="UP000002535"/>
    </source>
</evidence>
<reference evidence="2 3" key="1">
    <citation type="journal article" date="2007" name="PLoS Genet.">
        <title>Patterns and implications of gene gain and loss in the evolution of Prochlorococcus.</title>
        <authorList>
            <person name="Kettler G.C."/>
            <person name="Martiny A.C."/>
            <person name="Huang K."/>
            <person name="Zucker J."/>
            <person name="Coleman M.L."/>
            <person name="Rodrigue S."/>
            <person name="Chen F."/>
            <person name="Lapidus A."/>
            <person name="Ferriera S."/>
            <person name="Johnson J."/>
            <person name="Steglich C."/>
            <person name="Church G.M."/>
            <person name="Richardson P."/>
            <person name="Chisholm S.W."/>
        </authorList>
    </citation>
    <scope>NUCLEOTIDE SEQUENCE [LARGE SCALE GENOMIC DNA]</scope>
    <source>
        <strain evidence="2 3">NATL2A</strain>
    </source>
</reference>
<dbReference type="GO" id="GO:0000030">
    <property type="term" value="F:mannosyltransferase activity"/>
    <property type="evidence" value="ECO:0007669"/>
    <property type="project" value="TreeGrafter"/>
</dbReference>
<dbReference type="GO" id="GO:0035269">
    <property type="term" value="P:protein O-linked glycosylation via mannose"/>
    <property type="evidence" value="ECO:0007669"/>
    <property type="project" value="TreeGrafter"/>
</dbReference>
<feature type="repeat" description="TPR" evidence="1">
    <location>
        <begin position="181"/>
        <end position="214"/>
    </location>
</feature>
<feature type="repeat" description="TPR" evidence="1">
    <location>
        <begin position="215"/>
        <end position="248"/>
    </location>
</feature>
<dbReference type="InterPro" id="IPR019734">
    <property type="entry name" value="TPR_rpt"/>
</dbReference>
<evidence type="ECO:0000256" key="1">
    <source>
        <dbReference type="PROSITE-ProRule" id="PRU00339"/>
    </source>
</evidence>
<dbReference type="RefSeq" id="WP_011295438.1">
    <property type="nucleotide sequence ID" value="NC_007335.2"/>
</dbReference>
<dbReference type="KEGG" id="pmn:PMN2A_1094"/>
<feature type="repeat" description="TPR" evidence="1">
    <location>
        <begin position="317"/>
        <end position="350"/>
    </location>
</feature>
<feature type="repeat" description="TPR" evidence="1">
    <location>
        <begin position="249"/>
        <end position="282"/>
    </location>
</feature>
<dbReference type="Gene3D" id="3.40.50.300">
    <property type="entry name" value="P-loop containing nucleotide triphosphate hydrolases"/>
    <property type="match status" value="1"/>
</dbReference>
<dbReference type="OrthoDB" id="536969at2"/>
<proteinExistence type="predicted"/>
<keyword evidence="3" id="KW-1185">Reference proteome</keyword>
<feature type="repeat" description="TPR" evidence="1">
    <location>
        <begin position="79"/>
        <end position="112"/>
    </location>
</feature>
<dbReference type="InterPro" id="IPR052384">
    <property type="entry name" value="TMTC_O-mannosyltransferase"/>
</dbReference>
<name>Q46IU4_PROMT</name>
<keyword evidence="1" id="KW-0802">TPR repeat</keyword>
<feature type="repeat" description="TPR" evidence="1">
    <location>
        <begin position="147"/>
        <end position="180"/>
    </location>
</feature>
<sequence>MDLSSQDGEVKKKVTEIKTFSVPFALGEIKKNITITTNTPSKPSKEQIINQALKFHSQGNISEAAKLYQYFIDKVFKDHRVFSNYGIILKSLGKLQEAELSTRKAIEIKPDYAKAHLNLGIILSDLGKLEEAELSYRKAIELNPDFAEAHYNLGIILSDLGKLEEAELSYCKAIELNPNFAEAHSNLGNILKDLGKLQEAELSYRKTIELNPDFADAHYNLGVLLKELGKLEEAELSYRKAIELNPDFANAHYNLGIILKDLGKLEEAELSCRKAIKIKPDYADSHYNLGVLLKELGKLQEAELSYRKAIELNPDFANAHYNLGIILKDLGKLEEAELSCRKAIKIKPDYAIAYYSISLIKYSDENNIWQDQLFSKNILINKSQEDQVYIYFARANILHKEKQYEESSTYLDLANELKLAIKPSESNKLLSKSQALFIESNKNEINKKEPRNSPESIFIVGMPRSGSTLLESILSMNNEVCDLGEINILEESFLEYKKSKKDANFAELYGEKVNNHTELNIATNKNLYNYQYTGIIAKRIPNAKIIHCYRNPLDNILSIYRTHFAKGNEYSSSLVDCVRIYLDQEEIMTQYKNRFKSTIYDLNYDSLVSNPNKEIKSLISWLGWKWEDKYLSPHLNPRSVSTASNVQVRSPINSKSIGGWKNYKDMLKPAIEILTQTDRYQDITL</sequence>
<dbReference type="AlphaFoldDB" id="Q46IU4"/>
<dbReference type="EMBL" id="CP000095">
    <property type="protein sequence ID" value="AAZ58584.1"/>
    <property type="molecule type" value="Genomic_DNA"/>
</dbReference>
<dbReference type="InterPro" id="IPR027417">
    <property type="entry name" value="P-loop_NTPase"/>
</dbReference>
<dbReference type="SUPFAM" id="SSF52540">
    <property type="entry name" value="P-loop containing nucleoside triphosphate hydrolases"/>
    <property type="match status" value="1"/>
</dbReference>
<gene>
    <name evidence="2" type="ordered locus">PMN2A_1094</name>
</gene>
<dbReference type="Pfam" id="PF13414">
    <property type="entry name" value="TPR_11"/>
    <property type="match status" value="3"/>
</dbReference>
<dbReference type="Pfam" id="PF00515">
    <property type="entry name" value="TPR_1"/>
    <property type="match status" value="1"/>
</dbReference>
<dbReference type="PANTHER" id="PTHR44216">
    <property type="entry name" value="PROTEIN O-MANNOSYL-TRANSFERASE TMTC2"/>
    <property type="match status" value="1"/>
</dbReference>
<dbReference type="Pfam" id="PF13469">
    <property type="entry name" value="Sulfotransfer_3"/>
    <property type="match status" value="2"/>
</dbReference>
<dbReference type="PANTHER" id="PTHR44216:SF3">
    <property type="entry name" value="PROTEIN O-MANNOSYL-TRANSFERASE TMTC2"/>
    <property type="match status" value="1"/>
</dbReference>
<feature type="repeat" description="TPR" evidence="1">
    <location>
        <begin position="113"/>
        <end position="146"/>
    </location>
</feature>
<dbReference type="PhylomeDB" id="Q46IU4"/>
<dbReference type="HOGENOM" id="CLU_017034_0_1_3"/>
<feature type="repeat" description="TPR" evidence="1">
    <location>
        <begin position="283"/>
        <end position="316"/>
    </location>
</feature>
<dbReference type="InterPro" id="IPR011990">
    <property type="entry name" value="TPR-like_helical_dom_sf"/>
</dbReference>